<dbReference type="EMBL" id="JBHSWJ010000002">
    <property type="protein sequence ID" value="MFC6714081.1"/>
    <property type="molecule type" value="Genomic_DNA"/>
</dbReference>
<name>A0ABW2ATM4_9MICO</name>
<proteinExistence type="inferred from homology"/>
<dbReference type="PANTHER" id="PTHR19288">
    <property type="entry name" value="4-NITROPHENYLPHOSPHATASE-RELATED"/>
    <property type="match status" value="1"/>
</dbReference>
<dbReference type="InterPro" id="IPR023214">
    <property type="entry name" value="HAD_sf"/>
</dbReference>
<gene>
    <name evidence="2" type="ORF">ACFQBT_09770</name>
</gene>
<evidence type="ECO:0000256" key="1">
    <source>
        <dbReference type="PIRNR" id="PIRNR000915"/>
    </source>
</evidence>
<keyword evidence="2" id="KW-0378">Hydrolase</keyword>
<dbReference type="SUPFAM" id="SSF56784">
    <property type="entry name" value="HAD-like"/>
    <property type="match status" value="1"/>
</dbReference>
<dbReference type="Pfam" id="PF13242">
    <property type="entry name" value="Hydrolase_like"/>
    <property type="match status" value="1"/>
</dbReference>
<reference evidence="3" key="1">
    <citation type="journal article" date="2019" name="Int. J. Syst. Evol. Microbiol.">
        <title>The Global Catalogue of Microorganisms (GCM) 10K type strain sequencing project: providing services to taxonomists for standard genome sequencing and annotation.</title>
        <authorList>
            <consortium name="The Broad Institute Genomics Platform"/>
            <consortium name="The Broad Institute Genome Sequencing Center for Infectious Disease"/>
            <person name="Wu L."/>
            <person name="Ma J."/>
        </authorList>
    </citation>
    <scope>NUCLEOTIDE SEQUENCE [LARGE SCALE GENOMIC DNA]</scope>
    <source>
        <strain evidence="3">NBRC 106593</strain>
    </source>
</reference>
<dbReference type="RefSeq" id="WP_377822312.1">
    <property type="nucleotide sequence ID" value="NZ_JBHSWJ010000002.1"/>
</dbReference>
<dbReference type="PANTHER" id="PTHR19288:SF46">
    <property type="entry name" value="HALOACID DEHALOGENASE-LIKE HYDROLASE DOMAIN-CONTAINING PROTEIN 2"/>
    <property type="match status" value="1"/>
</dbReference>
<comment type="similarity">
    <text evidence="1">Belongs to the HAD-like hydrolase superfamily.</text>
</comment>
<accession>A0ABW2ATM4</accession>
<organism evidence="2 3">
    <name type="scientific">Branchiibius cervicis</name>
    <dbReference type="NCBI Taxonomy" id="908252"/>
    <lineage>
        <taxon>Bacteria</taxon>
        <taxon>Bacillati</taxon>
        <taxon>Actinomycetota</taxon>
        <taxon>Actinomycetes</taxon>
        <taxon>Micrococcales</taxon>
        <taxon>Dermacoccaceae</taxon>
        <taxon>Branchiibius</taxon>
    </lineage>
</organism>
<dbReference type="Pfam" id="PF13344">
    <property type="entry name" value="Hydrolase_6"/>
    <property type="match status" value="1"/>
</dbReference>
<dbReference type="InterPro" id="IPR006357">
    <property type="entry name" value="HAD-SF_hydro_IIA"/>
</dbReference>
<dbReference type="NCBIfam" id="TIGR01460">
    <property type="entry name" value="HAD-SF-IIA"/>
    <property type="match status" value="1"/>
</dbReference>
<dbReference type="Proteomes" id="UP001596356">
    <property type="component" value="Unassembled WGS sequence"/>
</dbReference>
<evidence type="ECO:0000313" key="2">
    <source>
        <dbReference type="EMBL" id="MFC6714081.1"/>
    </source>
</evidence>
<evidence type="ECO:0000313" key="3">
    <source>
        <dbReference type="Proteomes" id="UP001596356"/>
    </source>
</evidence>
<dbReference type="Gene3D" id="3.40.50.1000">
    <property type="entry name" value="HAD superfamily/HAD-like"/>
    <property type="match status" value="2"/>
</dbReference>
<dbReference type="GO" id="GO:0016787">
    <property type="term" value="F:hydrolase activity"/>
    <property type="evidence" value="ECO:0007669"/>
    <property type="project" value="UniProtKB-KW"/>
</dbReference>
<keyword evidence="3" id="KW-1185">Reference proteome</keyword>
<comment type="caution">
    <text evidence="2">The sequence shown here is derived from an EMBL/GenBank/DDBJ whole genome shotgun (WGS) entry which is preliminary data.</text>
</comment>
<sequence>MTPPAPGLLLDRIETAVFDLDGTVYLGDALLPGAQRTIHALRDSGKRTVFCSNNPTKTAVEYAEKLTRLGVPTDPADVVTSLTATVRWIQDNAAGAKVFAIGEAPLESALTEAGVELSDDPEQIDVVIASYDRAFDYRKLQIAFDALWFHKRSRLVATNPDRFCPFPGGRGEPDAASVIAAIEACAQVRCEAVFGKPERGLLDIMIRLTGLRPESTVMLGDRLATDIRFANRGGMTSALVLTGETDRALLAHNGADDPPDVVLDRIDELLTVRG</sequence>
<protein>
    <submittedName>
        <fullName evidence="2">HAD-IIA family hydrolase</fullName>
    </submittedName>
</protein>
<dbReference type="InterPro" id="IPR036412">
    <property type="entry name" value="HAD-like_sf"/>
</dbReference>
<dbReference type="PIRSF" id="PIRSF000915">
    <property type="entry name" value="PGP-type_phosphatase"/>
    <property type="match status" value="1"/>
</dbReference>